<keyword evidence="1" id="KW-1133">Transmembrane helix</keyword>
<comment type="caution">
    <text evidence="2">The sequence shown here is derived from an EMBL/GenBank/DDBJ whole genome shotgun (WGS) entry which is preliminary data.</text>
</comment>
<keyword evidence="1" id="KW-0812">Transmembrane</keyword>
<accession>A0ABV8A100</accession>
<dbReference type="EMBL" id="JBHRYR010000005">
    <property type="protein sequence ID" value="MFC3854171.1"/>
    <property type="molecule type" value="Genomic_DNA"/>
</dbReference>
<keyword evidence="3" id="KW-1185">Reference proteome</keyword>
<dbReference type="RefSeq" id="WP_380698250.1">
    <property type="nucleotide sequence ID" value="NZ_JBHRYR010000005.1"/>
</dbReference>
<evidence type="ECO:0000256" key="1">
    <source>
        <dbReference type="SAM" id="Phobius"/>
    </source>
</evidence>
<dbReference type="Proteomes" id="UP001595617">
    <property type="component" value="Unassembled WGS sequence"/>
</dbReference>
<protein>
    <submittedName>
        <fullName evidence="2">Protein YgfX</fullName>
    </submittedName>
</protein>
<proteinExistence type="predicted"/>
<organism evidence="2 3">
    <name type="scientific">Saccharospirillum mangrovi</name>
    <dbReference type="NCBI Taxonomy" id="2161747"/>
    <lineage>
        <taxon>Bacteria</taxon>
        <taxon>Pseudomonadati</taxon>
        <taxon>Pseudomonadota</taxon>
        <taxon>Gammaproteobacteria</taxon>
        <taxon>Oceanospirillales</taxon>
        <taxon>Saccharospirillaceae</taxon>
        <taxon>Saccharospirillum</taxon>
    </lineage>
</organism>
<feature type="transmembrane region" description="Helical" evidence="1">
    <location>
        <begin position="37"/>
        <end position="55"/>
    </location>
</feature>
<dbReference type="InterPro" id="IPR009883">
    <property type="entry name" value="YgfX"/>
</dbReference>
<keyword evidence="1" id="KW-0472">Membrane</keyword>
<reference evidence="3" key="1">
    <citation type="journal article" date="2019" name="Int. J. Syst. Evol. Microbiol.">
        <title>The Global Catalogue of Microorganisms (GCM) 10K type strain sequencing project: providing services to taxonomists for standard genome sequencing and annotation.</title>
        <authorList>
            <consortium name="The Broad Institute Genomics Platform"/>
            <consortium name="The Broad Institute Genome Sequencing Center for Infectious Disease"/>
            <person name="Wu L."/>
            <person name="Ma J."/>
        </authorList>
    </citation>
    <scope>NUCLEOTIDE SEQUENCE [LARGE SCALE GENOMIC DNA]</scope>
    <source>
        <strain evidence="3">IBRC 10765</strain>
    </source>
</reference>
<dbReference type="Pfam" id="PF07254">
    <property type="entry name" value="Cpta_toxin"/>
    <property type="match status" value="1"/>
</dbReference>
<name>A0ABV8A100_9GAMM</name>
<evidence type="ECO:0000313" key="3">
    <source>
        <dbReference type="Proteomes" id="UP001595617"/>
    </source>
</evidence>
<evidence type="ECO:0000313" key="2">
    <source>
        <dbReference type="EMBL" id="MFC3854171.1"/>
    </source>
</evidence>
<sequence>MRYYPSRWRSSLRWVVGFVLCGAMVSASRQGLWSSGVLWPVLFSLLCAVFAWAWWQQTSWPKPYPLKVRFQRQRWWFMHQNAWRLAPARSAFHLLGMVGIPHPERRGHVWIFRDECSADEWRRLMICVRFSRSGSTDELSDP</sequence>
<gene>
    <name evidence="2" type="ORF">ACFOOG_15110</name>
</gene>